<feature type="transmembrane region" description="Helical" evidence="6">
    <location>
        <begin position="90"/>
        <end position="109"/>
    </location>
</feature>
<keyword evidence="4 6" id="KW-1133">Transmembrane helix</keyword>
<organism evidence="8 9">
    <name type="scientific">Streptomyces luteolus</name>
    <dbReference type="NCBI Taxonomy" id="3043615"/>
    <lineage>
        <taxon>Bacteria</taxon>
        <taxon>Bacillati</taxon>
        <taxon>Actinomycetota</taxon>
        <taxon>Actinomycetes</taxon>
        <taxon>Kitasatosporales</taxon>
        <taxon>Streptomycetaceae</taxon>
        <taxon>Streptomyces</taxon>
    </lineage>
</organism>
<comment type="subcellular location">
    <subcellularLocation>
        <location evidence="1">Cell inner membrane</location>
        <topology evidence="1">Multi-pass membrane protein</topology>
    </subcellularLocation>
</comment>
<name>A0ABT6T7H3_9ACTN</name>
<dbReference type="SUPFAM" id="SSF103473">
    <property type="entry name" value="MFS general substrate transporter"/>
    <property type="match status" value="1"/>
</dbReference>
<evidence type="ECO:0000256" key="6">
    <source>
        <dbReference type="SAM" id="Phobius"/>
    </source>
</evidence>
<evidence type="ECO:0000256" key="2">
    <source>
        <dbReference type="ARBA" id="ARBA00022448"/>
    </source>
</evidence>
<dbReference type="PANTHER" id="PTHR23501">
    <property type="entry name" value="MAJOR FACILITATOR SUPERFAMILY"/>
    <property type="match status" value="1"/>
</dbReference>
<dbReference type="InterPro" id="IPR011701">
    <property type="entry name" value="MFS"/>
</dbReference>
<evidence type="ECO:0000313" key="9">
    <source>
        <dbReference type="Proteomes" id="UP001237105"/>
    </source>
</evidence>
<accession>A0ABT6T7H3</accession>
<dbReference type="PANTHER" id="PTHR23501:SF191">
    <property type="entry name" value="VACUOLAR BASIC AMINO ACID TRANSPORTER 4"/>
    <property type="match status" value="1"/>
</dbReference>
<evidence type="ECO:0000256" key="4">
    <source>
        <dbReference type="ARBA" id="ARBA00022989"/>
    </source>
</evidence>
<feature type="transmembrane region" description="Helical" evidence="6">
    <location>
        <begin position="224"/>
        <end position="241"/>
    </location>
</feature>
<feature type="transmembrane region" description="Helical" evidence="6">
    <location>
        <begin position="253"/>
        <end position="280"/>
    </location>
</feature>
<dbReference type="InterPro" id="IPR036259">
    <property type="entry name" value="MFS_trans_sf"/>
</dbReference>
<feature type="transmembrane region" description="Helical" evidence="6">
    <location>
        <begin position="383"/>
        <end position="406"/>
    </location>
</feature>
<feature type="transmembrane region" description="Helical" evidence="6">
    <location>
        <begin position="300"/>
        <end position="318"/>
    </location>
</feature>
<keyword evidence="3 6" id="KW-0812">Transmembrane</keyword>
<evidence type="ECO:0000256" key="5">
    <source>
        <dbReference type="ARBA" id="ARBA00023136"/>
    </source>
</evidence>
<dbReference type="Pfam" id="PF07690">
    <property type="entry name" value="MFS_1"/>
    <property type="match status" value="1"/>
</dbReference>
<keyword evidence="5 6" id="KW-0472">Membrane</keyword>
<feature type="transmembrane region" description="Helical" evidence="6">
    <location>
        <begin position="24"/>
        <end position="41"/>
    </location>
</feature>
<dbReference type="Gene3D" id="1.20.1250.20">
    <property type="entry name" value="MFS general substrate transporter like domains"/>
    <property type="match status" value="2"/>
</dbReference>
<keyword evidence="2" id="KW-0813">Transport</keyword>
<feature type="transmembrane region" description="Helical" evidence="6">
    <location>
        <begin position="171"/>
        <end position="189"/>
    </location>
</feature>
<dbReference type="InterPro" id="IPR020846">
    <property type="entry name" value="MFS_dom"/>
</dbReference>
<comment type="caution">
    <text evidence="8">The sequence shown here is derived from an EMBL/GenBank/DDBJ whole genome shotgun (WGS) entry which is preliminary data.</text>
</comment>
<reference evidence="8 9" key="1">
    <citation type="submission" date="2023-05" db="EMBL/GenBank/DDBJ databases">
        <title>Draft genome sequence of Streptomyces sp. B-S-A12 isolated from a cave soil in Thailand.</title>
        <authorList>
            <person name="Chamroensaksri N."/>
            <person name="Muangham S."/>
        </authorList>
    </citation>
    <scope>NUCLEOTIDE SEQUENCE [LARGE SCALE GENOMIC DNA]</scope>
    <source>
        <strain evidence="8 9">B-S-A12</strain>
    </source>
</reference>
<gene>
    <name evidence="8" type="ORF">QIT00_35800</name>
</gene>
<keyword evidence="9" id="KW-1185">Reference proteome</keyword>
<dbReference type="PROSITE" id="PS50850">
    <property type="entry name" value="MFS"/>
    <property type="match status" value="1"/>
</dbReference>
<sequence>MPDSTTAPATAPAGQGRSPAVRPVPALLLALIAGPLSFGIAGPSLVLDTIAGDLGTTADAVTWTVTAFGWGIAVGTPLMAGLLRHKGARTALSVCALLVIAGAALVFAVPALPALIAGCALQALGTAGLTAAAMHLADTSPLRMGLVTASLAVVGSTAPLAGSLANDVLSWKLTLALPVLSVLAVPAVLRRAHSEPSRERFDALGALLLTALVTALVFVPHYPLPATLTSAAALLLLIRHLRSRPRGFVPAVVVGKPAFLIASVLAFVLAVVNFGLMFAIPDRLGEHTTWSASEIGIAMVWPLVLGGTLSWFVVAASARMGRRPIIVVLLLLGIAAPVVTEFGTSSLVLLAAQALASIAAASGQGVFAVQATSTLPDEERPSAIGLFNLCYLLGAAFGPAIVALLATT</sequence>
<feature type="transmembrane region" description="Helical" evidence="6">
    <location>
        <begin position="61"/>
        <end position="83"/>
    </location>
</feature>
<feature type="transmembrane region" description="Helical" evidence="6">
    <location>
        <begin position="350"/>
        <end position="371"/>
    </location>
</feature>
<evidence type="ECO:0000256" key="1">
    <source>
        <dbReference type="ARBA" id="ARBA00004429"/>
    </source>
</evidence>
<evidence type="ECO:0000256" key="3">
    <source>
        <dbReference type="ARBA" id="ARBA00022692"/>
    </source>
</evidence>
<feature type="transmembrane region" description="Helical" evidence="6">
    <location>
        <begin position="144"/>
        <end position="165"/>
    </location>
</feature>
<evidence type="ECO:0000313" key="8">
    <source>
        <dbReference type="EMBL" id="MDI3423846.1"/>
    </source>
</evidence>
<protein>
    <submittedName>
        <fullName evidence="8">MFS transporter</fullName>
    </submittedName>
</protein>
<dbReference type="EMBL" id="JASCIS010000064">
    <property type="protein sequence ID" value="MDI3423846.1"/>
    <property type="molecule type" value="Genomic_DNA"/>
</dbReference>
<dbReference type="RefSeq" id="WP_282539678.1">
    <property type="nucleotide sequence ID" value="NZ_JASCIS010000064.1"/>
</dbReference>
<feature type="transmembrane region" description="Helical" evidence="6">
    <location>
        <begin position="325"/>
        <end position="344"/>
    </location>
</feature>
<proteinExistence type="predicted"/>
<dbReference type="Proteomes" id="UP001237105">
    <property type="component" value="Unassembled WGS sequence"/>
</dbReference>
<evidence type="ECO:0000259" key="7">
    <source>
        <dbReference type="PROSITE" id="PS50850"/>
    </source>
</evidence>
<feature type="domain" description="Major facilitator superfamily (MFS) profile" evidence="7">
    <location>
        <begin position="23"/>
        <end position="408"/>
    </location>
</feature>